<sequence length="199" mass="21114">MRKTKTKSTTPHVDEAFAEKIVQKRNDPMLDDVMIQCKLAFGGEFYPGVCYIGIRAARSLEEAGPGLSEVGCLPPVLIGLSEGSPAAVVVGSEEGGFVMIQCKLAFGGEFYPGVCYIGIRAARSLEEAVPGLSEVGCLLPVLTGLSEGSPAAVVVGSEEGGFVMIQCKVWDLSHIGRMGFWWGINKLLGTLPSIVSFWG</sequence>
<reference evidence="1 2" key="1">
    <citation type="submission" date="2019-07" db="EMBL/GenBank/DDBJ databases">
        <title>De Novo Assembly of kiwifruit Actinidia rufa.</title>
        <authorList>
            <person name="Sugita-Konishi S."/>
            <person name="Sato K."/>
            <person name="Mori E."/>
            <person name="Abe Y."/>
            <person name="Kisaki G."/>
            <person name="Hamano K."/>
            <person name="Suezawa K."/>
            <person name="Otani M."/>
            <person name="Fukuda T."/>
            <person name="Manabe T."/>
            <person name="Gomi K."/>
            <person name="Tabuchi M."/>
            <person name="Akimitsu K."/>
            <person name="Kataoka I."/>
        </authorList>
    </citation>
    <scope>NUCLEOTIDE SEQUENCE [LARGE SCALE GENOMIC DNA]</scope>
    <source>
        <strain evidence="2">cv. Fuchu</strain>
    </source>
</reference>
<keyword evidence="2" id="KW-1185">Reference proteome</keyword>
<comment type="caution">
    <text evidence="1">The sequence shown here is derived from an EMBL/GenBank/DDBJ whole genome shotgun (WGS) entry which is preliminary data.</text>
</comment>
<accession>A0A7J0F565</accession>
<proteinExistence type="predicted"/>
<gene>
    <name evidence="1" type="ORF">Acr_09g0002760</name>
</gene>
<dbReference type="Proteomes" id="UP000585474">
    <property type="component" value="Unassembled WGS sequence"/>
</dbReference>
<evidence type="ECO:0000313" key="2">
    <source>
        <dbReference type="Proteomes" id="UP000585474"/>
    </source>
</evidence>
<name>A0A7J0F565_9ERIC</name>
<dbReference type="EMBL" id="BJWL01000009">
    <property type="protein sequence ID" value="GFY93830.1"/>
    <property type="molecule type" value="Genomic_DNA"/>
</dbReference>
<protein>
    <submittedName>
        <fullName evidence="1">Uncharacterized protein</fullName>
    </submittedName>
</protein>
<evidence type="ECO:0000313" key="1">
    <source>
        <dbReference type="EMBL" id="GFY93830.1"/>
    </source>
</evidence>
<organism evidence="1 2">
    <name type="scientific">Actinidia rufa</name>
    <dbReference type="NCBI Taxonomy" id="165716"/>
    <lineage>
        <taxon>Eukaryota</taxon>
        <taxon>Viridiplantae</taxon>
        <taxon>Streptophyta</taxon>
        <taxon>Embryophyta</taxon>
        <taxon>Tracheophyta</taxon>
        <taxon>Spermatophyta</taxon>
        <taxon>Magnoliopsida</taxon>
        <taxon>eudicotyledons</taxon>
        <taxon>Gunneridae</taxon>
        <taxon>Pentapetalae</taxon>
        <taxon>asterids</taxon>
        <taxon>Ericales</taxon>
        <taxon>Actinidiaceae</taxon>
        <taxon>Actinidia</taxon>
    </lineage>
</organism>
<dbReference type="AlphaFoldDB" id="A0A7J0F565"/>